<evidence type="ECO:0000256" key="1">
    <source>
        <dbReference type="SAM" id="MobiDB-lite"/>
    </source>
</evidence>
<evidence type="ECO:0000313" key="2">
    <source>
        <dbReference type="EMBL" id="VEL14634.1"/>
    </source>
</evidence>
<gene>
    <name evidence="2" type="ORF">PXEA_LOCUS8074</name>
</gene>
<organism evidence="2 3">
    <name type="scientific">Protopolystoma xenopodis</name>
    <dbReference type="NCBI Taxonomy" id="117903"/>
    <lineage>
        <taxon>Eukaryota</taxon>
        <taxon>Metazoa</taxon>
        <taxon>Spiralia</taxon>
        <taxon>Lophotrochozoa</taxon>
        <taxon>Platyhelminthes</taxon>
        <taxon>Monogenea</taxon>
        <taxon>Polyopisthocotylea</taxon>
        <taxon>Polystomatidea</taxon>
        <taxon>Polystomatidae</taxon>
        <taxon>Protopolystoma</taxon>
    </lineage>
</organism>
<dbReference type="AlphaFoldDB" id="A0A448WLF5"/>
<sequence>MLLFSNKLAVWYPVPSLYYLVLQTYRARQTMASRVTCPDGVERQDGTTSSAMQGLGGGLHSPSNSFTSTESCSSALAGQTLYLRSVNRQCQQNASDSPF</sequence>
<proteinExistence type="predicted"/>
<name>A0A448WLF5_9PLAT</name>
<dbReference type="EMBL" id="CAAALY010021809">
    <property type="protein sequence ID" value="VEL14634.1"/>
    <property type="molecule type" value="Genomic_DNA"/>
</dbReference>
<feature type="compositionally biased region" description="Low complexity" evidence="1">
    <location>
        <begin position="61"/>
        <end position="70"/>
    </location>
</feature>
<evidence type="ECO:0000313" key="3">
    <source>
        <dbReference type="Proteomes" id="UP000784294"/>
    </source>
</evidence>
<accession>A0A448WLF5</accession>
<keyword evidence="3" id="KW-1185">Reference proteome</keyword>
<comment type="caution">
    <text evidence="2">The sequence shown here is derived from an EMBL/GenBank/DDBJ whole genome shotgun (WGS) entry which is preliminary data.</text>
</comment>
<feature type="region of interest" description="Disordered" evidence="1">
    <location>
        <begin position="38"/>
        <end position="70"/>
    </location>
</feature>
<dbReference type="Proteomes" id="UP000784294">
    <property type="component" value="Unassembled WGS sequence"/>
</dbReference>
<protein>
    <submittedName>
        <fullName evidence="2">Uncharacterized protein</fullName>
    </submittedName>
</protein>
<reference evidence="2" key="1">
    <citation type="submission" date="2018-11" db="EMBL/GenBank/DDBJ databases">
        <authorList>
            <consortium name="Pathogen Informatics"/>
        </authorList>
    </citation>
    <scope>NUCLEOTIDE SEQUENCE</scope>
</reference>